<feature type="compositionally biased region" description="Pro residues" evidence="1">
    <location>
        <begin position="152"/>
        <end position="163"/>
    </location>
</feature>
<dbReference type="AlphaFoldDB" id="A0A9Q3BQG9"/>
<proteinExistence type="predicted"/>
<comment type="caution">
    <text evidence="2">The sequence shown here is derived from an EMBL/GenBank/DDBJ whole genome shotgun (WGS) entry which is preliminary data.</text>
</comment>
<feature type="compositionally biased region" description="Basic and acidic residues" evidence="1">
    <location>
        <begin position="165"/>
        <end position="176"/>
    </location>
</feature>
<evidence type="ECO:0000313" key="2">
    <source>
        <dbReference type="EMBL" id="MBW0470429.1"/>
    </source>
</evidence>
<feature type="region of interest" description="Disordered" evidence="1">
    <location>
        <begin position="122"/>
        <end position="141"/>
    </location>
</feature>
<dbReference type="EMBL" id="AVOT02002457">
    <property type="protein sequence ID" value="MBW0470429.1"/>
    <property type="molecule type" value="Genomic_DNA"/>
</dbReference>
<name>A0A9Q3BQG9_9BASI</name>
<accession>A0A9Q3BQG9</accession>
<keyword evidence="3" id="KW-1185">Reference proteome</keyword>
<organism evidence="2 3">
    <name type="scientific">Austropuccinia psidii MF-1</name>
    <dbReference type="NCBI Taxonomy" id="1389203"/>
    <lineage>
        <taxon>Eukaryota</taxon>
        <taxon>Fungi</taxon>
        <taxon>Dikarya</taxon>
        <taxon>Basidiomycota</taxon>
        <taxon>Pucciniomycotina</taxon>
        <taxon>Pucciniomycetes</taxon>
        <taxon>Pucciniales</taxon>
        <taxon>Sphaerophragmiaceae</taxon>
        <taxon>Austropuccinia</taxon>
    </lineage>
</organism>
<evidence type="ECO:0000313" key="3">
    <source>
        <dbReference type="Proteomes" id="UP000765509"/>
    </source>
</evidence>
<gene>
    <name evidence="2" type="ORF">O181_010144</name>
</gene>
<feature type="region of interest" description="Disordered" evidence="1">
    <location>
        <begin position="147"/>
        <end position="180"/>
    </location>
</feature>
<sequence length="231" mass="25909">MGQPKLILYSLVIQPPDPLFKLYHPAIKLRSSCPRCPREDSFVVDNDESIPELDWTPGPQTGKWEQFRTISVVPSSINLSTPLLGHFTPQPEQSNYPANEGWRWQEDIQAWANHHHVIQMPNFPCKQTPLQPTPGPRGTQWLKDLFRQPSQPNEPPIPGPSQPSEPHEDTSTHEPEPEVALMQSTEEPFAGPATPVSIIIIDNMPIGSHPPVPLIPTMRLGSNLRTCDRPS</sequence>
<reference evidence="2" key="1">
    <citation type="submission" date="2021-03" db="EMBL/GenBank/DDBJ databases">
        <title>Draft genome sequence of rust myrtle Austropuccinia psidii MF-1, a brazilian biotype.</title>
        <authorList>
            <person name="Quecine M.C."/>
            <person name="Pachon D.M.R."/>
            <person name="Bonatelli M.L."/>
            <person name="Correr F.H."/>
            <person name="Franceschini L.M."/>
            <person name="Leite T.F."/>
            <person name="Margarido G.R.A."/>
            <person name="Almeida C.A."/>
            <person name="Ferrarezi J.A."/>
            <person name="Labate C.A."/>
        </authorList>
    </citation>
    <scope>NUCLEOTIDE SEQUENCE</scope>
    <source>
        <strain evidence="2">MF-1</strain>
    </source>
</reference>
<dbReference type="Proteomes" id="UP000765509">
    <property type="component" value="Unassembled WGS sequence"/>
</dbReference>
<evidence type="ECO:0000256" key="1">
    <source>
        <dbReference type="SAM" id="MobiDB-lite"/>
    </source>
</evidence>
<protein>
    <submittedName>
        <fullName evidence="2">Uncharacterized protein</fullName>
    </submittedName>
</protein>